<keyword evidence="1" id="KW-0732">Signal</keyword>
<feature type="chain" id="PRO_5046103854" description="Ig-like domain-containing protein" evidence="1">
    <location>
        <begin position="21"/>
        <end position="130"/>
    </location>
</feature>
<dbReference type="EMBL" id="BSVA01000001">
    <property type="protein sequence ID" value="GMA91719.1"/>
    <property type="molecule type" value="Genomic_DNA"/>
</dbReference>
<name>A0ABQ6JWU3_9MICO</name>
<proteinExistence type="predicted"/>
<keyword evidence="3" id="KW-1185">Reference proteome</keyword>
<evidence type="ECO:0000313" key="3">
    <source>
        <dbReference type="Proteomes" id="UP001157069"/>
    </source>
</evidence>
<sequence length="130" mass="13136">MALVAAAVIVGIVLFGGDAADPTPSQTPQPSTTAAVPQRIEPPVLAADPVLDGATVVFAVENPAAADGDTLIWKLSNRPDQPEQHPVGADGVIRADGYAGSPLCVDVLIVRKGKTSEPLTACYPPAGSDG</sequence>
<evidence type="ECO:0000313" key="2">
    <source>
        <dbReference type="EMBL" id="GMA91719.1"/>
    </source>
</evidence>
<comment type="caution">
    <text evidence="2">The sequence shown here is derived from an EMBL/GenBank/DDBJ whole genome shotgun (WGS) entry which is preliminary data.</text>
</comment>
<dbReference type="Proteomes" id="UP001157069">
    <property type="component" value="Unassembled WGS sequence"/>
</dbReference>
<protein>
    <recommendedName>
        <fullName evidence="4">Ig-like domain-containing protein</fullName>
    </recommendedName>
</protein>
<organism evidence="2 3">
    <name type="scientific">Homoserinibacter gongjuensis</name>
    <dbReference type="NCBI Taxonomy" id="1162968"/>
    <lineage>
        <taxon>Bacteria</taxon>
        <taxon>Bacillati</taxon>
        <taxon>Actinomycetota</taxon>
        <taxon>Actinomycetes</taxon>
        <taxon>Micrococcales</taxon>
        <taxon>Microbacteriaceae</taxon>
        <taxon>Homoserinibacter</taxon>
    </lineage>
</organism>
<gene>
    <name evidence="2" type="ORF">GCM10025869_22480</name>
</gene>
<reference evidence="3" key="1">
    <citation type="journal article" date="2019" name="Int. J. Syst. Evol. Microbiol.">
        <title>The Global Catalogue of Microorganisms (GCM) 10K type strain sequencing project: providing services to taxonomists for standard genome sequencing and annotation.</title>
        <authorList>
            <consortium name="The Broad Institute Genomics Platform"/>
            <consortium name="The Broad Institute Genome Sequencing Center for Infectious Disease"/>
            <person name="Wu L."/>
            <person name="Ma J."/>
        </authorList>
    </citation>
    <scope>NUCLEOTIDE SEQUENCE [LARGE SCALE GENOMIC DNA]</scope>
    <source>
        <strain evidence="3">NBRC 108755</strain>
    </source>
</reference>
<evidence type="ECO:0000256" key="1">
    <source>
        <dbReference type="SAM" id="SignalP"/>
    </source>
</evidence>
<accession>A0ABQ6JWU3</accession>
<evidence type="ECO:0008006" key="4">
    <source>
        <dbReference type="Google" id="ProtNLM"/>
    </source>
</evidence>
<feature type="signal peptide" evidence="1">
    <location>
        <begin position="1"/>
        <end position="20"/>
    </location>
</feature>